<reference evidence="1 2" key="1">
    <citation type="submission" date="2018-06" db="EMBL/GenBank/DDBJ databases">
        <title>Spirosoma sp. HMF3257 Genome sequencing and assembly.</title>
        <authorList>
            <person name="Kang H."/>
            <person name="Cha I."/>
            <person name="Kim H."/>
            <person name="Kang J."/>
            <person name="Joh K."/>
        </authorList>
    </citation>
    <scope>NUCLEOTIDE SEQUENCE [LARGE SCALE GENOMIC DNA]</scope>
    <source>
        <strain evidence="1 2">HMF3257</strain>
    </source>
</reference>
<name>A0A327NUR3_9BACT</name>
<gene>
    <name evidence="1" type="ORF">HMF3257_31775</name>
</gene>
<evidence type="ECO:0000313" key="2">
    <source>
        <dbReference type="Proteomes" id="UP000249016"/>
    </source>
</evidence>
<comment type="caution">
    <text evidence="1">The sequence shown here is derived from an EMBL/GenBank/DDBJ whole genome shotgun (WGS) entry which is preliminary data.</text>
</comment>
<dbReference type="RefSeq" id="WP_111348407.1">
    <property type="nucleotide sequence ID" value="NZ_QLII01000001.1"/>
</dbReference>
<sequence>MTIQFSEQEIGEMRNYFTKIGSGETQNQLHGLHQAFPEWNTIFLLLRKLLAYGVLEGIQTDSEISYSELQKKSTKPNDMLVIVHRYIGQFDSLLATYIAHQ</sequence>
<dbReference type="Proteomes" id="UP000249016">
    <property type="component" value="Unassembled WGS sequence"/>
</dbReference>
<accession>A0A327NUR3</accession>
<keyword evidence="2" id="KW-1185">Reference proteome</keyword>
<protein>
    <submittedName>
        <fullName evidence="1">Uncharacterized protein</fullName>
    </submittedName>
</protein>
<proteinExistence type="predicted"/>
<dbReference type="AlphaFoldDB" id="A0A327NUR3"/>
<dbReference type="OrthoDB" id="964967at2"/>
<dbReference type="EMBL" id="QLII01000001">
    <property type="protein sequence ID" value="RAI77594.1"/>
    <property type="molecule type" value="Genomic_DNA"/>
</dbReference>
<organism evidence="1 2">
    <name type="scientific">Spirosoma telluris</name>
    <dbReference type="NCBI Taxonomy" id="2183553"/>
    <lineage>
        <taxon>Bacteria</taxon>
        <taxon>Pseudomonadati</taxon>
        <taxon>Bacteroidota</taxon>
        <taxon>Cytophagia</taxon>
        <taxon>Cytophagales</taxon>
        <taxon>Cytophagaceae</taxon>
        <taxon>Spirosoma</taxon>
    </lineage>
</organism>
<evidence type="ECO:0000313" key="1">
    <source>
        <dbReference type="EMBL" id="RAI77594.1"/>
    </source>
</evidence>